<evidence type="ECO:0000313" key="3">
    <source>
        <dbReference type="Proteomes" id="UP000019494"/>
    </source>
</evidence>
<reference evidence="3" key="1">
    <citation type="submission" date="2013-08" db="EMBL/GenBank/DDBJ databases">
        <title>Intrasporangium oryzae NRRL B-24470.</title>
        <authorList>
            <person name="Liu H."/>
            <person name="Wang G."/>
        </authorList>
    </citation>
    <scope>NUCLEOTIDE SEQUENCE [LARGE SCALE GENOMIC DNA]</scope>
    <source>
        <strain evidence="3">Q5-1</strain>
    </source>
</reference>
<evidence type="ECO:0000259" key="1">
    <source>
        <dbReference type="Pfam" id="PF01610"/>
    </source>
</evidence>
<dbReference type="Pfam" id="PF01610">
    <property type="entry name" value="DDE_Tnp_ISL3"/>
    <property type="match status" value="1"/>
</dbReference>
<dbReference type="Proteomes" id="UP000019494">
    <property type="component" value="Unassembled WGS sequence"/>
</dbReference>
<proteinExistence type="predicted"/>
<dbReference type="AlphaFoldDB" id="W9G9A9"/>
<protein>
    <submittedName>
        <fullName evidence="2">Transposase</fullName>
    </submittedName>
</protein>
<gene>
    <name evidence="2" type="ORF">N864_21445</name>
</gene>
<comment type="caution">
    <text evidence="2">The sequence shown here is derived from an EMBL/GenBank/DDBJ whole genome shotgun (WGS) entry which is preliminary data.</text>
</comment>
<evidence type="ECO:0000313" key="2">
    <source>
        <dbReference type="EMBL" id="EWT00444.1"/>
    </source>
</evidence>
<accession>W9G9A9</accession>
<feature type="non-terminal residue" evidence="2">
    <location>
        <position position="90"/>
    </location>
</feature>
<dbReference type="InterPro" id="IPR002560">
    <property type="entry name" value="Transposase_DDE"/>
</dbReference>
<name>W9G9A9_9MICO</name>
<organism evidence="2 3">
    <name type="scientific">Intrasporangium chromatireducens Q5-1</name>
    <dbReference type="NCBI Taxonomy" id="584657"/>
    <lineage>
        <taxon>Bacteria</taxon>
        <taxon>Bacillati</taxon>
        <taxon>Actinomycetota</taxon>
        <taxon>Actinomycetes</taxon>
        <taxon>Micrococcales</taxon>
        <taxon>Intrasporangiaceae</taxon>
        <taxon>Intrasporangium</taxon>
    </lineage>
</organism>
<sequence>AYVVKERLRALLALPPSADREIISDRLYRFYVQAADSELPEAHRLAETIEAWWAAIEAAITTGYSNARSEGYNRLAKHVGRDAFGFRNPR</sequence>
<keyword evidence="3" id="KW-1185">Reference proteome</keyword>
<dbReference type="RefSeq" id="WP_034723444.1">
    <property type="nucleotide sequence ID" value="NZ_AWQS01000648.1"/>
</dbReference>
<dbReference type="EMBL" id="AWQS01000648">
    <property type="protein sequence ID" value="EWT00444.1"/>
    <property type="molecule type" value="Genomic_DNA"/>
</dbReference>
<feature type="non-terminal residue" evidence="2">
    <location>
        <position position="1"/>
    </location>
</feature>
<feature type="domain" description="Transposase IS204/IS1001/IS1096/IS1165 DDE" evidence="1">
    <location>
        <begin position="1"/>
        <end position="89"/>
    </location>
</feature>